<dbReference type="Ensembl" id="ENSCINT00000036995.1">
    <property type="protein sequence ID" value="ENSCINP00000031906.1"/>
    <property type="gene ID" value="ENSCING00000021672.1"/>
</dbReference>
<reference evidence="8" key="3">
    <citation type="submission" date="2025-09" db="UniProtKB">
        <authorList>
            <consortium name="Ensembl"/>
        </authorList>
    </citation>
    <scope>IDENTIFICATION</scope>
</reference>
<sequence length="274" mass="30816">ISETDFERIHQQSKAAALECLEKSSIRNKENFANTLNTAIKQEHEKALEVLKTVRLVTPNTVAKQQAIKPKHSFKFGEIIVQVANCGITDLPKSNIIVNSVGSDFILARGQVSRILLHHVGPKLQTECKNNPKFATESYRITLEKSDTLGAITVVMPVLGLGKNLLNPITVCLHLCMKNHFLVPNQPLKIQTLFLGDKEVPVARCVFSSIHLVMIKSHPFLTKWVKIERIQNLSLYKQYEGKREAMVDKVQNSVVEQELFHGTSEESSNKIQNN</sequence>
<dbReference type="InterPro" id="IPR043472">
    <property type="entry name" value="Macro_dom-like"/>
</dbReference>
<dbReference type="InterPro" id="IPR052056">
    <property type="entry name" value="Mono-ARTD/PARP"/>
</dbReference>
<keyword evidence="9" id="KW-1185">Reference proteome</keyword>
<dbReference type="AlphaFoldDB" id="H2XQH2"/>
<dbReference type="PROSITE" id="PS51059">
    <property type="entry name" value="PARP_CATALYTIC"/>
    <property type="match status" value="1"/>
</dbReference>
<keyword evidence="5" id="KW-0539">Nucleus</keyword>
<dbReference type="HOGENOM" id="CLU_1017522_0_0_1"/>
<dbReference type="Gene3D" id="3.40.220.10">
    <property type="entry name" value="Leucine Aminopeptidase, subunit E, domain 1"/>
    <property type="match status" value="1"/>
</dbReference>
<protein>
    <recommendedName>
        <fullName evidence="7">PARP catalytic domain-containing protein</fullName>
    </recommendedName>
</protein>
<reference evidence="8" key="2">
    <citation type="submission" date="2025-08" db="UniProtKB">
        <authorList>
            <consortium name="Ensembl"/>
        </authorList>
    </citation>
    <scope>IDENTIFICATION</scope>
</reference>
<comment type="subcellular location">
    <subcellularLocation>
        <location evidence="1">Nucleus</location>
    </subcellularLocation>
</comment>
<dbReference type="Proteomes" id="UP000008144">
    <property type="component" value="Unassembled WGS sequence"/>
</dbReference>
<dbReference type="PANTHER" id="PTHR14453">
    <property type="entry name" value="PARP/ZINC FINGER CCCH TYPE DOMAIN CONTAINING PROTEIN"/>
    <property type="match status" value="1"/>
</dbReference>
<organism evidence="8 9">
    <name type="scientific">Ciona intestinalis</name>
    <name type="common">Transparent sea squirt</name>
    <name type="synonym">Ascidia intestinalis</name>
    <dbReference type="NCBI Taxonomy" id="7719"/>
    <lineage>
        <taxon>Eukaryota</taxon>
        <taxon>Metazoa</taxon>
        <taxon>Chordata</taxon>
        <taxon>Tunicata</taxon>
        <taxon>Ascidiacea</taxon>
        <taxon>Phlebobranchia</taxon>
        <taxon>Cionidae</taxon>
        <taxon>Ciona</taxon>
    </lineage>
</organism>
<dbReference type="Gene3D" id="3.90.228.10">
    <property type="match status" value="1"/>
</dbReference>
<keyword evidence="4" id="KW-0520">NAD</keyword>
<evidence type="ECO:0000313" key="8">
    <source>
        <dbReference type="Ensembl" id="ENSCINP00000031906.1"/>
    </source>
</evidence>
<evidence type="ECO:0000313" key="9">
    <source>
        <dbReference type="Proteomes" id="UP000008144"/>
    </source>
</evidence>
<dbReference type="GO" id="GO:0005634">
    <property type="term" value="C:nucleus"/>
    <property type="evidence" value="ECO:0007669"/>
    <property type="project" value="UniProtKB-SubCell"/>
</dbReference>
<dbReference type="GO" id="GO:0003950">
    <property type="term" value="F:NAD+ poly-ADP-ribosyltransferase activity"/>
    <property type="evidence" value="ECO:0007669"/>
    <property type="project" value="InterPro"/>
</dbReference>
<evidence type="ECO:0000259" key="7">
    <source>
        <dbReference type="PROSITE" id="PS51059"/>
    </source>
</evidence>
<name>H2XQH2_CIOIN</name>
<dbReference type="InterPro" id="IPR012317">
    <property type="entry name" value="Poly(ADP-ribose)pol_cat_dom"/>
</dbReference>
<keyword evidence="2" id="KW-0328">Glycosyltransferase</keyword>
<evidence type="ECO:0000256" key="2">
    <source>
        <dbReference type="ARBA" id="ARBA00022676"/>
    </source>
</evidence>
<evidence type="ECO:0000256" key="3">
    <source>
        <dbReference type="ARBA" id="ARBA00022679"/>
    </source>
</evidence>
<keyword evidence="3" id="KW-0808">Transferase</keyword>
<evidence type="ECO:0000256" key="6">
    <source>
        <dbReference type="ARBA" id="ARBA00024347"/>
    </source>
</evidence>
<feature type="domain" description="PARP catalytic" evidence="7">
    <location>
        <begin position="181"/>
        <end position="274"/>
    </location>
</feature>
<dbReference type="InParanoid" id="H2XQH2"/>
<dbReference type="PANTHER" id="PTHR14453:SF67">
    <property type="entry name" value="POLY [ADP-RIBOSE] POLYMERASE"/>
    <property type="match status" value="1"/>
</dbReference>
<evidence type="ECO:0000256" key="5">
    <source>
        <dbReference type="ARBA" id="ARBA00023242"/>
    </source>
</evidence>
<evidence type="ECO:0000256" key="4">
    <source>
        <dbReference type="ARBA" id="ARBA00023027"/>
    </source>
</evidence>
<evidence type="ECO:0000256" key="1">
    <source>
        <dbReference type="ARBA" id="ARBA00004123"/>
    </source>
</evidence>
<comment type="similarity">
    <text evidence="6">Belongs to the ARTD/PARP family.</text>
</comment>
<reference evidence="9" key="1">
    <citation type="journal article" date="2002" name="Science">
        <title>The draft genome of Ciona intestinalis: insights into chordate and vertebrate origins.</title>
        <authorList>
            <person name="Dehal P."/>
            <person name="Satou Y."/>
            <person name="Campbell R.K."/>
            <person name="Chapman J."/>
            <person name="Degnan B."/>
            <person name="De Tomaso A."/>
            <person name="Davidson B."/>
            <person name="Di Gregorio A."/>
            <person name="Gelpke M."/>
            <person name="Goodstein D.M."/>
            <person name="Harafuji N."/>
            <person name="Hastings K.E."/>
            <person name="Ho I."/>
            <person name="Hotta K."/>
            <person name="Huang W."/>
            <person name="Kawashima T."/>
            <person name="Lemaire P."/>
            <person name="Martinez D."/>
            <person name="Meinertzhagen I.A."/>
            <person name="Necula S."/>
            <person name="Nonaka M."/>
            <person name="Putnam N."/>
            <person name="Rash S."/>
            <person name="Saiga H."/>
            <person name="Satake M."/>
            <person name="Terry A."/>
            <person name="Yamada L."/>
            <person name="Wang H.G."/>
            <person name="Awazu S."/>
            <person name="Azumi K."/>
            <person name="Boore J."/>
            <person name="Branno M."/>
            <person name="Chin-Bow S."/>
            <person name="DeSantis R."/>
            <person name="Doyle S."/>
            <person name="Francino P."/>
            <person name="Keys D.N."/>
            <person name="Haga S."/>
            <person name="Hayashi H."/>
            <person name="Hino K."/>
            <person name="Imai K.S."/>
            <person name="Inaba K."/>
            <person name="Kano S."/>
            <person name="Kobayashi K."/>
            <person name="Kobayashi M."/>
            <person name="Lee B.I."/>
            <person name="Makabe K.W."/>
            <person name="Manohar C."/>
            <person name="Matassi G."/>
            <person name="Medina M."/>
            <person name="Mochizuki Y."/>
            <person name="Mount S."/>
            <person name="Morishita T."/>
            <person name="Miura S."/>
            <person name="Nakayama A."/>
            <person name="Nishizaka S."/>
            <person name="Nomoto H."/>
            <person name="Ohta F."/>
            <person name="Oishi K."/>
            <person name="Rigoutsos I."/>
            <person name="Sano M."/>
            <person name="Sasaki A."/>
            <person name="Sasakura Y."/>
            <person name="Shoguchi E."/>
            <person name="Shin-i T."/>
            <person name="Spagnuolo A."/>
            <person name="Stainier D."/>
            <person name="Suzuki M.M."/>
            <person name="Tassy O."/>
            <person name="Takatori N."/>
            <person name="Tokuoka M."/>
            <person name="Yagi K."/>
            <person name="Yoshizaki F."/>
            <person name="Wada S."/>
            <person name="Zhang C."/>
            <person name="Hyatt P.D."/>
            <person name="Larimer F."/>
            <person name="Detter C."/>
            <person name="Doggett N."/>
            <person name="Glavina T."/>
            <person name="Hawkins T."/>
            <person name="Richardson P."/>
            <person name="Lucas S."/>
            <person name="Kohara Y."/>
            <person name="Levine M."/>
            <person name="Satoh N."/>
            <person name="Rokhsar D.S."/>
        </authorList>
    </citation>
    <scope>NUCLEOTIDE SEQUENCE [LARGE SCALE GENOMIC DNA]</scope>
</reference>
<proteinExistence type="inferred from homology"/>
<accession>H2XQH2</accession>
<dbReference type="SUPFAM" id="SSF52949">
    <property type="entry name" value="Macro domain-like"/>
    <property type="match status" value="1"/>
</dbReference>